<evidence type="ECO:0000256" key="2">
    <source>
        <dbReference type="ARBA" id="ARBA00023002"/>
    </source>
</evidence>
<dbReference type="PANTHER" id="PTHR11908:SF132">
    <property type="entry name" value="ALDEHYDE OXIDASE 1-RELATED"/>
    <property type="match status" value="1"/>
</dbReference>
<keyword evidence="1" id="KW-0500">Molybdenum</keyword>
<dbReference type="SMART" id="SM01008">
    <property type="entry name" value="Ald_Xan_dh_C"/>
    <property type="match status" value="1"/>
</dbReference>
<protein>
    <submittedName>
        <fullName evidence="4">Carbon monoxide dehydrogenase</fullName>
    </submittedName>
</protein>
<dbReference type="EMBL" id="BMKS01000001">
    <property type="protein sequence ID" value="GGG18965.1"/>
    <property type="molecule type" value="Genomic_DNA"/>
</dbReference>
<dbReference type="InterPro" id="IPR016208">
    <property type="entry name" value="Ald_Oxase/xanthine_DH-like"/>
</dbReference>
<dbReference type="InterPro" id="IPR036856">
    <property type="entry name" value="Ald_Oxase/Xan_DH_a/b_sf"/>
</dbReference>
<dbReference type="GO" id="GO:0005506">
    <property type="term" value="F:iron ion binding"/>
    <property type="evidence" value="ECO:0007669"/>
    <property type="project" value="InterPro"/>
</dbReference>
<proteinExistence type="predicted"/>
<feature type="domain" description="Aldehyde oxidase/xanthine dehydrogenase a/b hammerhead" evidence="3">
    <location>
        <begin position="31"/>
        <end position="151"/>
    </location>
</feature>
<evidence type="ECO:0000259" key="3">
    <source>
        <dbReference type="SMART" id="SM01008"/>
    </source>
</evidence>
<dbReference type="Pfam" id="PF01315">
    <property type="entry name" value="Ald_Xan_dh_C"/>
    <property type="match status" value="1"/>
</dbReference>
<dbReference type="Pfam" id="PF20256">
    <property type="entry name" value="MoCoBD_2"/>
    <property type="match status" value="1"/>
</dbReference>
<dbReference type="PANTHER" id="PTHR11908">
    <property type="entry name" value="XANTHINE DEHYDROGENASE"/>
    <property type="match status" value="1"/>
</dbReference>
<evidence type="ECO:0000256" key="1">
    <source>
        <dbReference type="ARBA" id="ARBA00022505"/>
    </source>
</evidence>
<accession>A0A8J2Z7N4</accession>
<dbReference type="Gene3D" id="3.90.1170.50">
    <property type="entry name" value="Aldehyde oxidase/xanthine dehydrogenase, a/b hammerhead"/>
    <property type="match status" value="1"/>
</dbReference>
<dbReference type="SUPFAM" id="SSF56003">
    <property type="entry name" value="Molybdenum cofactor-binding domain"/>
    <property type="match status" value="1"/>
</dbReference>
<dbReference type="SUPFAM" id="SSF54665">
    <property type="entry name" value="CO dehydrogenase molybdoprotein N-domain-like"/>
    <property type="match status" value="1"/>
</dbReference>
<dbReference type="InterPro" id="IPR008274">
    <property type="entry name" value="AldOxase/xan_DH_MoCoBD1"/>
</dbReference>
<evidence type="ECO:0000313" key="4">
    <source>
        <dbReference type="EMBL" id="GGG18965.1"/>
    </source>
</evidence>
<dbReference type="AlphaFoldDB" id="A0A8J2Z7N4"/>
<evidence type="ECO:0000313" key="5">
    <source>
        <dbReference type="Proteomes" id="UP000597507"/>
    </source>
</evidence>
<dbReference type="InterPro" id="IPR037165">
    <property type="entry name" value="AldOxase/xan_DH_Mopterin-bd_sf"/>
</dbReference>
<dbReference type="GO" id="GO:0016491">
    <property type="term" value="F:oxidoreductase activity"/>
    <property type="evidence" value="ECO:0007669"/>
    <property type="project" value="UniProtKB-KW"/>
</dbReference>
<dbReference type="InterPro" id="IPR000674">
    <property type="entry name" value="Ald_Oxase/Xan_DH_a/b"/>
</dbReference>
<dbReference type="InterPro" id="IPR046867">
    <property type="entry name" value="AldOxase/xan_DH_MoCoBD2"/>
</dbReference>
<dbReference type="Gene3D" id="3.30.365.10">
    <property type="entry name" value="Aldehyde oxidase/xanthine dehydrogenase, molybdopterin binding domain"/>
    <property type="match status" value="4"/>
</dbReference>
<comment type="caution">
    <text evidence="4">The sequence shown here is derived from an EMBL/GenBank/DDBJ whole genome shotgun (WGS) entry which is preliminary data.</text>
</comment>
<dbReference type="Proteomes" id="UP000597507">
    <property type="component" value="Unassembled WGS sequence"/>
</dbReference>
<reference evidence="4 5" key="1">
    <citation type="journal article" date="2014" name="Int. J. Syst. Evol. Microbiol.">
        <title>Complete genome sequence of Corynebacterium casei LMG S-19264T (=DSM 44701T), isolated from a smear-ripened cheese.</title>
        <authorList>
            <consortium name="US DOE Joint Genome Institute (JGI-PGF)"/>
            <person name="Walter F."/>
            <person name="Albersmeier A."/>
            <person name="Kalinowski J."/>
            <person name="Ruckert C."/>
        </authorList>
    </citation>
    <scope>NUCLEOTIDE SEQUENCE [LARGE SCALE GENOMIC DNA]</scope>
    <source>
        <strain evidence="4 5">CGMCC 1.16330</strain>
    </source>
</reference>
<organism evidence="4 5">
    <name type="scientific">Caldovatus sediminis</name>
    <dbReference type="NCBI Taxonomy" id="2041189"/>
    <lineage>
        <taxon>Bacteria</taxon>
        <taxon>Pseudomonadati</taxon>
        <taxon>Pseudomonadota</taxon>
        <taxon>Alphaproteobacteria</taxon>
        <taxon>Acetobacterales</taxon>
        <taxon>Roseomonadaceae</taxon>
        <taxon>Caldovatus</taxon>
    </lineage>
</organism>
<dbReference type="Pfam" id="PF02738">
    <property type="entry name" value="MoCoBD_1"/>
    <property type="match status" value="1"/>
</dbReference>
<keyword evidence="5" id="KW-1185">Reference proteome</keyword>
<name>A0A8J2Z7N4_9PROT</name>
<gene>
    <name evidence="4" type="ORF">GCM10010964_04040</name>
</gene>
<sequence length="797" mass="85000">MVPFHAGERANMAKFGLSQPVRRIEDPRLLLGRGRYTDDIALPGQAHGVVLRSPHAHARILRIDTAAAAALPGVLGVFTAKDLRAEGLGELPCAIPLRNADGTPRADTPHYALAEDRVRYVGDPVAFVVAETAKAARDAAEAVEVDYEVLPSVTDLATATEPGQPQVWDAARNNVCFDWEAGDRAKADALFAQAAHVTRLRVVNNRVVVASMEARAALALYDEQDRGGRFTLYANTQGSWLVRGLLANAVFRLPEDRFHVITPDVGGGFGMKLFLYPEHVLVCFAARRLRRPVKWTSERTEAFLADTHGRDNVTEGELALDKDGRFLALRTRNLANMGAYLSTFAPFIPTGAGTKVLASVYGFQAVHARVIGVLTNTVPVDAYRGAGRPESNYLVERLIDTAARELGIDRVELRRRNMVPPDAMPFVTAMGQRYDSGDFPRVLDAALAKADWAGFPARRAEAARRGRRRGIGLAYYLEATGGDPTERAAVRFAADGMVEVVVGTQSTGQGHETAYAMLTSHELGIPMEKIRIVQGDSDSLPSGGGTGGARSLYSEGQAILVTAAAVVEKGKRAASEHLEAAVADIEFSAAGGVGRFAVAGTDRAVDILTLARIQREKAARGEAATQLDAAEQAQIQAHTFPNGCHVAEVEVDPDTGRVEIVRYVVADDFGHPLNPLIARGQVHGGVAQGVGQAMLERAAYDPDSGQLLSASFMDYALPRADDLPDIQVDLLEIPCETNPLGVKGAGEAGAVGSPPAFVNALVDALAEDGVRHLDMPATPEAVWRALAAAGGGARRAA</sequence>
<keyword evidence="2" id="KW-0560">Oxidoreductase</keyword>